<proteinExistence type="predicted"/>
<dbReference type="Proteomes" id="UP000682134">
    <property type="component" value="Unassembled WGS sequence"/>
</dbReference>
<accession>A0A940NPN5</accession>
<sequence>MFNDELQSLLSKDQTDQNSNNIINVQQPALSYGNPFLTNDPTMDISNTYPVGKTELSPNKNISGKVTQYDDIIQEMSQKYDVDANLIKAIIQHESNFNPNAVSHAGAKGLMQLMPVNLKEYSVSNPFDPKQNIEAGTREIKRYLTMYDNNLPLSLAAYNAGMGNVRKYGGIPPFKETQDYVKKVSQTYLEA</sequence>
<keyword evidence="3" id="KW-1185">Reference proteome</keyword>
<dbReference type="PANTHER" id="PTHR37423:SF2">
    <property type="entry name" value="MEMBRANE-BOUND LYTIC MUREIN TRANSGLYCOSYLASE C"/>
    <property type="match status" value="1"/>
</dbReference>
<dbReference type="SUPFAM" id="SSF53955">
    <property type="entry name" value="Lysozyme-like"/>
    <property type="match status" value="1"/>
</dbReference>
<dbReference type="AlphaFoldDB" id="A0A940NPN5"/>
<organism evidence="2 3">
    <name type="scientific">Gottfriedia endophytica</name>
    <dbReference type="NCBI Taxonomy" id="2820819"/>
    <lineage>
        <taxon>Bacteria</taxon>
        <taxon>Bacillati</taxon>
        <taxon>Bacillota</taxon>
        <taxon>Bacilli</taxon>
        <taxon>Bacillales</taxon>
        <taxon>Bacillaceae</taxon>
        <taxon>Gottfriedia</taxon>
    </lineage>
</organism>
<evidence type="ECO:0000259" key="1">
    <source>
        <dbReference type="Pfam" id="PF01464"/>
    </source>
</evidence>
<name>A0A940NPN5_9BACI</name>
<dbReference type="CDD" id="cd00254">
    <property type="entry name" value="LT-like"/>
    <property type="match status" value="1"/>
</dbReference>
<reference evidence="2" key="1">
    <citation type="submission" date="2021-04" db="EMBL/GenBank/DDBJ databases">
        <title>Genome seq and assembly of Bacillus sp.</title>
        <authorList>
            <person name="Chhetri G."/>
        </authorList>
    </citation>
    <scope>NUCLEOTIDE SEQUENCE</scope>
    <source>
        <strain evidence="2">RG28</strain>
    </source>
</reference>
<comment type="caution">
    <text evidence="2">The sequence shown here is derived from an EMBL/GenBank/DDBJ whole genome shotgun (WGS) entry which is preliminary data.</text>
</comment>
<gene>
    <name evidence="2" type="ORF">J5Y03_05295</name>
</gene>
<dbReference type="Gene3D" id="1.10.530.10">
    <property type="match status" value="1"/>
</dbReference>
<feature type="domain" description="Transglycosylase SLT" evidence="1">
    <location>
        <begin position="72"/>
        <end position="179"/>
    </location>
</feature>
<evidence type="ECO:0000313" key="2">
    <source>
        <dbReference type="EMBL" id="MBP0724601.1"/>
    </source>
</evidence>
<dbReference type="PANTHER" id="PTHR37423">
    <property type="entry name" value="SOLUBLE LYTIC MUREIN TRANSGLYCOSYLASE-RELATED"/>
    <property type="match status" value="1"/>
</dbReference>
<dbReference type="InterPro" id="IPR008258">
    <property type="entry name" value="Transglycosylase_SLT_dom_1"/>
</dbReference>
<dbReference type="Pfam" id="PF01464">
    <property type="entry name" value="SLT"/>
    <property type="match status" value="1"/>
</dbReference>
<dbReference type="InterPro" id="IPR023346">
    <property type="entry name" value="Lysozyme-like_dom_sf"/>
</dbReference>
<protein>
    <submittedName>
        <fullName evidence="2">Lytic transglycosylase domain-containing protein</fullName>
    </submittedName>
</protein>
<evidence type="ECO:0000313" key="3">
    <source>
        <dbReference type="Proteomes" id="UP000682134"/>
    </source>
</evidence>
<dbReference type="EMBL" id="JAGIYQ010000003">
    <property type="protein sequence ID" value="MBP0724601.1"/>
    <property type="molecule type" value="Genomic_DNA"/>
</dbReference>